<dbReference type="GO" id="GO:0006313">
    <property type="term" value="P:DNA transposition"/>
    <property type="evidence" value="ECO:0007669"/>
    <property type="project" value="InterPro"/>
</dbReference>
<evidence type="ECO:0000256" key="1">
    <source>
        <dbReference type="SAM" id="Coils"/>
    </source>
</evidence>
<dbReference type="InterPro" id="IPR003346">
    <property type="entry name" value="Transposase_20"/>
</dbReference>
<protein>
    <submittedName>
        <fullName evidence="4">IS110 family transposase</fullName>
    </submittedName>
</protein>
<feature type="domain" description="Transposase IS116/IS110/IS902 C-terminal" evidence="3">
    <location>
        <begin position="75"/>
        <end position="106"/>
    </location>
</feature>
<dbReference type="GO" id="GO:0003677">
    <property type="term" value="F:DNA binding"/>
    <property type="evidence" value="ECO:0007669"/>
    <property type="project" value="InterPro"/>
</dbReference>
<organism evidence="4 5">
    <name type="scientific">Pseudorhodobacter turbinis</name>
    <dbReference type="NCBI Taxonomy" id="2500533"/>
    <lineage>
        <taxon>Bacteria</taxon>
        <taxon>Pseudomonadati</taxon>
        <taxon>Pseudomonadota</taxon>
        <taxon>Alphaproteobacteria</taxon>
        <taxon>Rhodobacterales</taxon>
        <taxon>Paracoccaceae</taxon>
        <taxon>Pseudorhodobacter</taxon>
    </lineage>
</organism>
<gene>
    <name evidence="4" type="ORF">EOK75_16385</name>
</gene>
<dbReference type="Pfam" id="PF02371">
    <property type="entry name" value="Transposase_20"/>
    <property type="match status" value="1"/>
</dbReference>
<dbReference type="PANTHER" id="PTHR33055">
    <property type="entry name" value="TRANSPOSASE FOR INSERTION SEQUENCE ELEMENT IS1111A"/>
    <property type="match status" value="1"/>
</dbReference>
<feature type="coiled-coil region" evidence="1">
    <location>
        <begin position="42"/>
        <end position="69"/>
    </location>
</feature>
<dbReference type="InterPro" id="IPR047650">
    <property type="entry name" value="Transpos_IS110"/>
</dbReference>
<dbReference type="AlphaFoldDB" id="A0A4P8EJU1"/>
<dbReference type="KEGG" id="pseb:EOK75_16385"/>
<evidence type="ECO:0000256" key="2">
    <source>
        <dbReference type="SAM" id="MobiDB-lite"/>
    </source>
</evidence>
<keyword evidence="4" id="KW-0614">Plasmid</keyword>
<dbReference type="EMBL" id="CP039965">
    <property type="protein sequence ID" value="QCO57316.1"/>
    <property type="molecule type" value="Genomic_DNA"/>
</dbReference>
<keyword evidence="5" id="KW-1185">Reference proteome</keyword>
<keyword evidence="1" id="KW-0175">Coiled coil</keyword>
<feature type="region of interest" description="Disordered" evidence="2">
    <location>
        <begin position="1"/>
        <end position="32"/>
    </location>
</feature>
<dbReference type="PANTHER" id="PTHR33055:SF3">
    <property type="entry name" value="PUTATIVE TRANSPOSASE FOR IS117-RELATED"/>
    <property type="match status" value="1"/>
</dbReference>
<dbReference type="OrthoDB" id="8261795at2"/>
<evidence type="ECO:0000313" key="5">
    <source>
        <dbReference type="Proteomes" id="UP000298631"/>
    </source>
</evidence>
<dbReference type="Proteomes" id="UP000298631">
    <property type="component" value="Plasmid unnamed1"/>
</dbReference>
<sequence>MDRPLGRVVPRQAGARTDARNRADIDHHTTIPIPPKQHAGLLNDLLDDLAYIENRVKALSAKIEAIAKEDETICRLLSVPGIGPLGATALVAAAGDGKQFRKARDMNRPGFTGE</sequence>
<name>A0A4P8EJU1_9RHOB</name>
<geneLocation type="plasmid" evidence="4 5">
    <name>unnamed1</name>
</geneLocation>
<proteinExistence type="predicted"/>
<dbReference type="GO" id="GO:0004803">
    <property type="term" value="F:transposase activity"/>
    <property type="evidence" value="ECO:0007669"/>
    <property type="project" value="InterPro"/>
</dbReference>
<evidence type="ECO:0000313" key="4">
    <source>
        <dbReference type="EMBL" id="QCO57316.1"/>
    </source>
</evidence>
<evidence type="ECO:0000259" key="3">
    <source>
        <dbReference type="Pfam" id="PF02371"/>
    </source>
</evidence>
<feature type="compositionally biased region" description="Basic and acidic residues" evidence="2">
    <location>
        <begin position="17"/>
        <end position="29"/>
    </location>
</feature>
<accession>A0A4P8EJU1</accession>
<reference evidence="4 5" key="1">
    <citation type="submission" date="2019-05" db="EMBL/GenBank/DDBJ databases">
        <title>Pseudorhodobacter turbinis sp. nov., isolated from the gut of the Korean turban shell.</title>
        <authorList>
            <person name="Jeong Y.-S."/>
            <person name="Kang W.-R."/>
            <person name="Bae J.-W."/>
        </authorList>
    </citation>
    <scope>NUCLEOTIDE SEQUENCE [LARGE SCALE GENOMIC DNA]</scope>
    <source>
        <strain evidence="4 5">S12M18</strain>
        <plasmid evidence="4 5">unnamed1</plasmid>
    </source>
</reference>